<reference evidence="6" key="1">
    <citation type="submission" date="2018-05" db="EMBL/GenBank/DDBJ databases">
        <authorList>
            <person name="Lanie J.A."/>
            <person name="Ng W.-L."/>
            <person name="Kazmierczak K.M."/>
            <person name="Andrzejewski T.M."/>
            <person name="Davidsen T.M."/>
            <person name="Wayne K.J."/>
            <person name="Tettelin H."/>
            <person name="Glass J.I."/>
            <person name="Rusch D."/>
            <person name="Podicherti R."/>
            <person name="Tsui H.-C.T."/>
            <person name="Winkler M.E."/>
        </authorList>
    </citation>
    <scope>NUCLEOTIDE SEQUENCE</scope>
</reference>
<gene>
    <name evidence="6" type="ORF">METZ01_LOCUS6296</name>
</gene>
<dbReference type="Pfam" id="PF03572">
    <property type="entry name" value="Peptidase_S41"/>
    <property type="match status" value="1"/>
</dbReference>
<dbReference type="GO" id="GO:0006508">
    <property type="term" value="P:proteolysis"/>
    <property type="evidence" value="ECO:0007669"/>
    <property type="project" value="UniProtKB-KW"/>
</dbReference>
<dbReference type="Gene3D" id="3.90.226.10">
    <property type="entry name" value="2-enoyl-CoA Hydratase, Chain A, domain 1"/>
    <property type="match status" value="1"/>
</dbReference>
<sequence length="536" mass="58688">MIHRIAVLTLILALTRTSAQAQNTRIPPDSRTQDNTPQLAILDSAVSAITQMHMDQFSDSILWEAAIDGLINALQDPYAELFTPVESEAWEEETTGNYSGIGLQITQLNERITVTAVFRSTPANQVGIQVGDAIVGVNEHDASSWTTGMAADSIRGPVGTDVHVKIKREGFEEPIAFDIERAQVHRPAVHFGTLEDGLGYVVLDRVARNAASEMNDVLLNMDSAKGLIIDLRRNPGGFLDESLMLADLFLKPGSKLASTVQRAPGSLASETTTDSWDDRWPQLVPDLPIIVLVDEFTASGAEILAGALQDYDRGLVIGARTFGKGVVQTVMPLPFNRRLRFTTGSWLTPLGRSLQRARDAQGRPVEEDLDTLPRVTTPMGRTLINGGGIFPDLEIENDTLKTMERELIASANEARVLLGLRLAEFGFEIATTLLEKGERPSLSEGQFDGFLAQLEEDGLPGELLSDEDVRSYLHWQARINIAQRMDDVGSEADFRKERDRVLAEAIRLLMTSDGQTGLFQELDERASGIGNEGAES</sequence>
<dbReference type="GO" id="GO:0030288">
    <property type="term" value="C:outer membrane-bounded periplasmic space"/>
    <property type="evidence" value="ECO:0007669"/>
    <property type="project" value="TreeGrafter"/>
</dbReference>
<dbReference type="Gene3D" id="3.30.750.44">
    <property type="match status" value="1"/>
</dbReference>
<organism evidence="6">
    <name type="scientific">marine metagenome</name>
    <dbReference type="NCBI Taxonomy" id="408172"/>
    <lineage>
        <taxon>unclassified sequences</taxon>
        <taxon>metagenomes</taxon>
        <taxon>ecological metagenomes</taxon>
    </lineage>
</organism>
<dbReference type="InterPro" id="IPR036034">
    <property type="entry name" value="PDZ_sf"/>
</dbReference>
<evidence type="ECO:0000313" key="6">
    <source>
        <dbReference type="EMBL" id="SUZ53442.1"/>
    </source>
</evidence>
<keyword evidence="2" id="KW-0645">Protease</keyword>
<keyword evidence="4" id="KW-0720">Serine protease</keyword>
<dbReference type="NCBIfam" id="TIGR00225">
    <property type="entry name" value="prc"/>
    <property type="match status" value="1"/>
</dbReference>
<feature type="domain" description="PDZ" evidence="5">
    <location>
        <begin position="91"/>
        <end position="155"/>
    </location>
</feature>
<dbReference type="AlphaFoldDB" id="A0A381NFT1"/>
<evidence type="ECO:0000256" key="1">
    <source>
        <dbReference type="ARBA" id="ARBA00009179"/>
    </source>
</evidence>
<dbReference type="SMART" id="SM00245">
    <property type="entry name" value="TSPc"/>
    <property type="match status" value="1"/>
</dbReference>
<dbReference type="InterPro" id="IPR004447">
    <property type="entry name" value="Peptidase_S41A"/>
</dbReference>
<dbReference type="GO" id="GO:0004175">
    <property type="term" value="F:endopeptidase activity"/>
    <property type="evidence" value="ECO:0007669"/>
    <property type="project" value="TreeGrafter"/>
</dbReference>
<dbReference type="GO" id="GO:0007165">
    <property type="term" value="P:signal transduction"/>
    <property type="evidence" value="ECO:0007669"/>
    <property type="project" value="TreeGrafter"/>
</dbReference>
<dbReference type="PANTHER" id="PTHR32060:SF30">
    <property type="entry name" value="CARBOXY-TERMINAL PROCESSING PROTEASE CTPA"/>
    <property type="match status" value="1"/>
</dbReference>
<dbReference type="InterPro" id="IPR029045">
    <property type="entry name" value="ClpP/crotonase-like_dom_sf"/>
</dbReference>
<dbReference type="InterPro" id="IPR001478">
    <property type="entry name" value="PDZ"/>
</dbReference>
<dbReference type="PROSITE" id="PS50106">
    <property type="entry name" value="PDZ"/>
    <property type="match status" value="1"/>
</dbReference>
<dbReference type="InterPro" id="IPR005151">
    <property type="entry name" value="Tail-specific_protease"/>
</dbReference>
<dbReference type="SUPFAM" id="SSF50156">
    <property type="entry name" value="PDZ domain-like"/>
    <property type="match status" value="1"/>
</dbReference>
<evidence type="ECO:0000256" key="4">
    <source>
        <dbReference type="ARBA" id="ARBA00022825"/>
    </source>
</evidence>
<dbReference type="GO" id="GO:0008236">
    <property type="term" value="F:serine-type peptidase activity"/>
    <property type="evidence" value="ECO:0007669"/>
    <property type="project" value="UniProtKB-KW"/>
</dbReference>
<dbReference type="CDD" id="cd06782">
    <property type="entry name" value="cpPDZ_CPP-like"/>
    <property type="match status" value="1"/>
</dbReference>
<evidence type="ECO:0000259" key="5">
    <source>
        <dbReference type="PROSITE" id="PS50106"/>
    </source>
</evidence>
<dbReference type="CDD" id="cd07560">
    <property type="entry name" value="Peptidase_S41_CPP"/>
    <property type="match status" value="1"/>
</dbReference>
<evidence type="ECO:0000256" key="3">
    <source>
        <dbReference type="ARBA" id="ARBA00022801"/>
    </source>
</evidence>
<proteinExistence type="inferred from homology"/>
<dbReference type="SMART" id="SM00228">
    <property type="entry name" value="PDZ"/>
    <property type="match status" value="1"/>
</dbReference>
<dbReference type="Pfam" id="PF00595">
    <property type="entry name" value="PDZ"/>
    <property type="match status" value="1"/>
</dbReference>
<dbReference type="Gene3D" id="2.30.42.10">
    <property type="match status" value="1"/>
</dbReference>
<evidence type="ECO:0000256" key="2">
    <source>
        <dbReference type="ARBA" id="ARBA00022670"/>
    </source>
</evidence>
<keyword evidence="3" id="KW-0378">Hydrolase</keyword>
<dbReference type="PANTHER" id="PTHR32060">
    <property type="entry name" value="TAIL-SPECIFIC PROTEASE"/>
    <property type="match status" value="1"/>
</dbReference>
<protein>
    <recommendedName>
        <fullName evidence="5">PDZ domain-containing protein</fullName>
    </recommendedName>
</protein>
<dbReference type="EMBL" id="UINC01000332">
    <property type="protein sequence ID" value="SUZ53442.1"/>
    <property type="molecule type" value="Genomic_DNA"/>
</dbReference>
<name>A0A381NFT1_9ZZZZ</name>
<dbReference type="SUPFAM" id="SSF52096">
    <property type="entry name" value="ClpP/crotonase"/>
    <property type="match status" value="1"/>
</dbReference>
<comment type="similarity">
    <text evidence="1">Belongs to the peptidase S41A family.</text>
</comment>
<accession>A0A381NFT1</accession>